<reference evidence="1 2" key="1">
    <citation type="submission" date="2012-05" db="EMBL/GenBank/DDBJ databases">
        <title>The Genome Sequence of Eubacteriaceae bacterium CM2.</title>
        <authorList>
            <consortium name="The Broad Institute Genome Sequencing Platform"/>
            <person name="Earl A."/>
            <person name="Ward D."/>
            <person name="Feldgarden M."/>
            <person name="Gevers D."/>
            <person name="Sizova M."/>
            <person name="Hazen A."/>
            <person name="Epstein S."/>
            <person name="Walker B."/>
            <person name="Young S.K."/>
            <person name="Zeng Q."/>
            <person name="Gargeya S."/>
            <person name="Fitzgerald M."/>
            <person name="Haas B."/>
            <person name="Abouelleil A."/>
            <person name="Alvarado L."/>
            <person name="Arachchi H.M."/>
            <person name="Berlin A."/>
            <person name="Chapman S.B."/>
            <person name="Goldberg J."/>
            <person name="Griggs A."/>
            <person name="Gujja S."/>
            <person name="Hansen M."/>
            <person name="Howarth C."/>
            <person name="Imamovic A."/>
            <person name="Larimer J."/>
            <person name="McCowen C."/>
            <person name="Montmayeur A."/>
            <person name="Murphy C."/>
            <person name="Neiman D."/>
            <person name="Pearson M."/>
            <person name="Priest M."/>
            <person name="Roberts A."/>
            <person name="Saif S."/>
            <person name="Shea T."/>
            <person name="Sisk P."/>
            <person name="Sykes S."/>
            <person name="Wortman J."/>
            <person name="Nusbaum C."/>
            <person name="Birren B."/>
        </authorList>
    </citation>
    <scope>NUCLEOTIDE SEQUENCE [LARGE SCALE GENOMIC DNA]</scope>
    <source>
        <strain evidence="1 2">CM2</strain>
    </source>
</reference>
<dbReference type="Gene3D" id="2.60.40.10">
    <property type="entry name" value="Immunoglobulins"/>
    <property type="match status" value="1"/>
</dbReference>
<dbReference type="HOGENOM" id="CLU_373332_0_0_9"/>
<dbReference type="OrthoDB" id="1947745at2"/>
<sequence>MEQYAGVLRFDGEKDTFDTRVEKLRDNTKYEITDLTIHLSASGLQGYDKIEGYIVAGNIQSVRFYFTRKTKSYLDLKLEGANSEYQRNGINGLRPFRYNGSTLYGHLYITYECTAKLKDTVLPTISNLNIDSSAPRKDIVVTWQSERQEKYEITAVTGGNTIYTKTGNTETMHTIPANTFADGQKVDITVKVLYSDNGNLSSSAWASEKTSITLKQPTVKISQFKPTGTINPLADINVSWECETQATYKLELISDNKVIKTYTGTTLKIVTIPANTIYNGLIDFKLTVSDGYTEVVHIESYNVTNNPKVQILGLEPNGSVRNSSFPIEIAWSSINQKKWMLQILENNVQKGQFTGTNENNLTLPENYLSVGSIKLILYVYNTVYGEEVQDTREAVFETISKPKPPTFEEKSNYNTSKPIFVWNPDGKQRAYQVLIYKADTLIEDSNIVENDISTYSTTANLENNTTYILKIRTKNQYELWSDYASKDIFVSFTTLAPATFTINANQTNHSVLINFHSEIDTDFKENQIWRADGKGKFKLVAKGLGSNGTFIDYYIPGNIELRYKIISKSKHDAVTESDIKSISVDIKGFLLCDAEDTSQKTNLKFNYATGFEIVRNRTFVKYLGSKKMIVEDDGSTEYMKGSFTFEMQLADFDLLLSLYNSKKTLFYRDNRGKALFCGISNLKQEYIFRIPTWVKVSFELIEVENKVEAYESSDGDKTLKEVLIDATWILNGEKDMVGWEWITS</sequence>
<dbReference type="InterPro" id="IPR013783">
    <property type="entry name" value="Ig-like_fold"/>
</dbReference>
<evidence type="ECO:0000313" key="2">
    <source>
        <dbReference type="Proteomes" id="UP000017818"/>
    </source>
</evidence>
<gene>
    <name evidence="1" type="ORF">HMPREF9630_00549</name>
</gene>
<dbReference type="RefSeq" id="WP_009527182.1">
    <property type="nucleotide sequence ID" value="NZ_JH815225.1"/>
</dbReference>
<evidence type="ECO:0000313" key="1">
    <source>
        <dbReference type="EMBL" id="EHL17382.1"/>
    </source>
</evidence>
<protein>
    <recommendedName>
        <fullName evidence="3">Fibronectin type-III domain-containing protein</fullName>
    </recommendedName>
</protein>
<dbReference type="AlphaFoldDB" id="V9HVB6"/>
<dbReference type="EMBL" id="AFZF02000004">
    <property type="protein sequence ID" value="EHL17382.1"/>
    <property type="molecule type" value="Genomic_DNA"/>
</dbReference>
<name>V9HVB6_9FIRM</name>
<organism evidence="1 2">
    <name type="scientific">Peptoanaerobacter stomatis</name>
    <dbReference type="NCBI Taxonomy" id="796937"/>
    <lineage>
        <taxon>Bacteria</taxon>
        <taxon>Bacillati</taxon>
        <taxon>Bacillota</taxon>
        <taxon>Clostridia</taxon>
        <taxon>Peptostreptococcales</taxon>
        <taxon>Filifactoraceae</taxon>
        <taxon>Peptoanaerobacter</taxon>
    </lineage>
</organism>
<evidence type="ECO:0008006" key="3">
    <source>
        <dbReference type="Google" id="ProtNLM"/>
    </source>
</evidence>
<dbReference type="SUPFAM" id="SSF49265">
    <property type="entry name" value="Fibronectin type III"/>
    <property type="match status" value="1"/>
</dbReference>
<dbReference type="InterPro" id="IPR036116">
    <property type="entry name" value="FN3_sf"/>
</dbReference>
<accession>V9HVB6</accession>
<proteinExistence type="predicted"/>
<dbReference type="Proteomes" id="UP000017818">
    <property type="component" value="Unassembled WGS sequence"/>
</dbReference>
<comment type="caution">
    <text evidence="1">The sequence shown here is derived from an EMBL/GenBank/DDBJ whole genome shotgun (WGS) entry which is preliminary data.</text>
</comment>